<evidence type="ECO:0000313" key="2">
    <source>
        <dbReference type="EMBL" id="WOG99896.1"/>
    </source>
</evidence>
<reference evidence="2" key="1">
    <citation type="journal article" date="2016" name="Nat. Genet.">
        <title>A high-quality carrot genome assembly provides new insights into carotenoid accumulation and asterid genome evolution.</title>
        <authorList>
            <person name="Iorizzo M."/>
            <person name="Ellison S."/>
            <person name="Senalik D."/>
            <person name="Zeng P."/>
            <person name="Satapoomin P."/>
            <person name="Huang J."/>
            <person name="Bowman M."/>
            <person name="Iovene M."/>
            <person name="Sanseverino W."/>
            <person name="Cavagnaro P."/>
            <person name="Yildiz M."/>
            <person name="Macko-Podgorni A."/>
            <person name="Moranska E."/>
            <person name="Grzebelus E."/>
            <person name="Grzebelus D."/>
            <person name="Ashrafi H."/>
            <person name="Zheng Z."/>
            <person name="Cheng S."/>
            <person name="Spooner D."/>
            <person name="Van Deynze A."/>
            <person name="Simon P."/>
        </authorList>
    </citation>
    <scope>NUCLEOTIDE SEQUENCE</scope>
    <source>
        <tissue evidence="2">Leaf</tissue>
    </source>
</reference>
<dbReference type="InterPro" id="IPR044688">
    <property type="entry name" value="SCI-1-like"/>
</dbReference>
<evidence type="ECO:0000313" key="3">
    <source>
        <dbReference type="Proteomes" id="UP000077755"/>
    </source>
</evidence>
<organism evidence="2 3">
    <name type="scientific">Daucus carota subsp. sativus</name>
    <name type="common">Carrot</name>
    <dbReference type="NCBI Taxonomy" id="79200"/>
    <lineage>
        <taxon>Eukaryota</taxon>
        <taxon>Viridiplantae</taxon>
        <taxon>Streptophyta</taxon>
        <taxon>Embryophyta</taxon>
        <taxon>Tracheophyta</taxon>
        <taxon>Spermatophyta</taxon>
        <taxon>Magnoliopsida</taxon>
        <taxon>eudicotyledons</taxon>
        <taxon>Gunneridae</taxon>
        <taxon>Pentapetalae</taxon>
        <taxon>asterids</taxon>
        <taxon>campanulids</taxon>
        <taxon>Apiales</taxon>
        <taxon>Apiaceae</taxon>
        <taxon>Apioideae</taxon>
        <taxon>Scandiceae</taxon>
        <taxon>Daucinae</taxon>
        <taxon>Daucus</taxon>
        <taxon>Daucus sect. Daucus</taxon>
    </lineage>
</organism>
<proteinExistence type="predicted"/>
<reference evidence="2" key="2">
    <citation type="submission" date="2022-03" db="EMBL/GenBank/DDBJ databases">
        <title>Draft title - Genomic analysis of global carrot germplasm unveils the trajectory of domestication and the origin of high carotenoid orange carrot.</title>
        <authorList>
            <person name="Iorizzo M."/>
            <person name="Ellison S."/>
            <person name="Senalik D."/>
            <person name="Macko-Podgorni A."/>
            <person name="Grzebelus D."/>
            <person name="Bostan H."/>
            <person name="Rolling W."/>
            <person name="Curaba J."/>
            <person name="Simon P."/>
        </authorList>
    </citation>
    <scope>NUCLEOTIDE SEQUENCE</scope>
    <source>
        <tissue evidence="2">Leaf</tissue>
    </source>
</reference>
<dbReference type="OrthoDB" id="2139939at2759"/>
<keyword evidence="3" id="KW-1185">Reference proteome</keyword>
<gene>
    <name evidence="2" type="ORF">DCAR_0519252</name>
</gene>
<dbReference type="EMBL" id="CP093347">
    <property type="protein sequence ID" value="WOG99896.1"/>
    <property type="molecule type" value="Genomic_DNA"/>
</dbReference>
<dbReference type="OMA" id="PEEKHRH"/>
<evidence type="ECO:0000256" key="1">
    <source>
        <dbReference type="SAM" id="MobiDB-lite"/>
    </source>
</evidence>
<feature type="region of interest" description="Disordered" evidence="1">
    <location>
        <begin position="1"/>
        <end position="76"/>
    </location>
</feature>
<dbReference type="Gramene" id="KZM93589">
    <property type="protein sequence ID" value="KZM93589"/>
    <property type="gene ID" value="DCAR_016834"/>
</dbReference>
<dbReference type="Proteomes" id="UP000077755">
    <property type="component" value="Chromosome 5"/>
</dbReference>
<name>A0A161YJS5_DAUCS</name>
<sequence>MGSERKSKEEDDKTKKKRTRHSSPQDAGRSIKRKTSPEKSSTKKKHKSHKEVKSETKHKDKHHKRDRQSKVDIEEISSSDYFKKNNEFSTWLKEEKGVFFSDLSADSAREKFLKFVEKWNKGKLPSQYYEGISTGPRTSHNWKIKM</sequence>
<accession>A0A161YJS5</accession>
<dbReference type="AlphaFoldDB" id="A0A161YJS5"/>
<dbReference type="PANTHER" id="PTHR34117:SF1">
    <property type="entry name" value="STYLE CELL-CYCLE INHIBITOR 1"/>
    <property type="match status" value="1"/>
</dbReference>
<feature type="compositionally biased region" description="Basic and acidic residues" evidence="1">
    <location>
        <begin position="1"/>
        <end position="14"/>
    </location>
</feature>
<protein>
    <submittedName>
        <fullName evidence="2">Uncharacterized protein</fullName>
    </submittedName>
</protein>
<dbReference type="PANTHER" id="PTHR34117">
    <property type="entry name" value="STYLE CELL-CYCLE INHIBITOR 1"/>
    <property type="match status" value="1"/>
</dbReference>
<dbReference type="KEGG" id="dcr:108221008"/>